<dbReference type="EMBL" id="JARUPT010000190">
    <property type="protein sequence ID" value="KAK0375789.1"/>
    <property type="molecule type" value="Genomic_DNA"/>
</dbReference>
<name>A0ABQ9PW81_9PEZI</name>
<protein>
    <submittedName>
        <fullName evidence="2">Uncharacterized protein</fullName>
    </submittedName>
</protein>
<accession>A0ABQ9PW81</accession>
<keyword evidence="3" id="KW-1185">Reference proteome</keyword>
<evidence type="ECO:0000313" key="2">
    <source>
        <dbReference type="EMBL" id="KAK0375789.1"/>
    </source>
</evidence>
<keyword evidence="1" id="KW-0812">Transmembrane</keyword>
<keyword evidence="1" id="KW-1133">Transmembrane helix</keyword>
<reference evidence="2" key="1">
    <citation type="submission" date="2023-04" db="EMBL/GenBank/DDBJ databases">
        <title>Colletotrichum limetticola genome sequence.</title>
        <authorList>
            <person name="Baroncelli R."/>
        </authorList>
    </citation>
    <scope>NUCLEOTIDE SEQUENCE</scope>
    <source>
        <strain evidence="2">KLA-Anderson</strain>
    </source>
</reference>
<gene>
    <name evidence="2" type="ORF">CLIM01_06833</name>
</gene>
<evidence type="ECO:0000313" key="3">
    <source>
        <dbReference type="Proteomes" id="UP001169217"/>
    </source>
</evidence>
<comment type="caution">
    <text evidence="2">The sequence shown here is derived from an EMBL/GenBank/DDBJ whole genome shotgun (WGS) entry which is preliminary data.</text>
</comment>
<feature type="transmembrane region" description="Helical" evidence="1">
    <location>
        <begin position="322"/>
        <end position="347"/>
    </location>
</feature>
<evidence type="ECO:0000256" key="1">
    <source>
        <dbReference type="SAM" id="Phobius"/>
    </source>
</evidence>
<keyword evidence="1" id="KW-0472">Membrane</keyword>
<proteinExistence type="predicted"/>
<sequence>MADSDNRSDDRIIAESIWGPCKSSQEKHLARFLDHCALQRLSLCIDQPRTGDSTNEIAGAIRLLRSKPAVRKDEILSRMSPNLSRLAYLDCAVRTMLMTECESEGTAAIGSGNVLRWAESETLTDYLSRIYPQSTSMDVPKDLIDFKNLRCHILARDAGIKIQQTEKLSDHLYLRHSPGSKILLVFSHRAFLEHSQERLSVIRQDLSHSTDEALSLGCLPAKLIDETLRSYNLLFPPIGNAKSRKLLREWVKRERLDESLLNPSFDHSKKDPPRTLHDLYEDFPYWAPQLARLLEEVDDPTPTTRWERYAERRKSHRHTYKCAVAALVVAAVSGTLATLLAAVQVWISYCDWDKNTNKTLCLLESAVVSWRERERDRERERHSILFVLGT</sequence>
<dbReference type="Proteomes" id="UP001169217">
    <property type="component" value="Unassembled WGS sequence"/>
</dbReference>
<organism evidence="2 3">
    <name type="scientific">Colletotrichum limetticola</name>
    <dbReference type="NCBI Taxonomy" id="1209924"/>
    <lineage>
        <taxon>Eukaryota</taxon>
        <taxon>Fungi</taxon>
        <taxon>Dikarya</taxon>
        <taxon>Ascomycota</taxon>
        <taxon>Pezizomycotina</taxon>
        <taxon>Sordariomycetes</taxon>
        <taxon>Hypocreomycetidae</taxon>
        <taxon>Glomerellales</taxon>
        <taxon>Glomerellaceae</taxon>
        <taxon>Colletotrichum</taxon>
        <taxon>Colletotrichum acutatum species complex</taxon>
    </lineage>
</organism>